<dbReference type="AlphaFoldDB" id="A0A9W6Y924"/>
<gene>
    <name evidence="2" type="ORF">Pfra01_002366300</name>
</gene>
<dbReference type="PANTHER" id="PTHR35796:SF3">
    <property type="entry name" value="BHLH DOMAIN-CONTAINING PROTEIN"/>
    <property type="match status" value="1"/>
</dbReference>
<feature type="coiled-coil region" evidence="1">
    <location>
        <begin position="338"/>
        <end position="408"/>
    </location>
</feature>
<protein>
    <submittedName>
        <fullName evidence="2">Unnamed protein product</fullName>
    </submittedName>
</protein>
<keyword evidence="3" id="KW-1185">Reference proteome</keyword>
<evidence type="ECO:0000313" key="3">
    <source>
        <dbReference type="Proteomes" id="UP001165121"/>
    </source>
</evidence>
<dbReference type="Proteomes" id="UP001165121">
    <property type="component" value="Unassembled WGS sequence"/>
</dbReference>
<comment type="caution">
    <text evidence="2">The sequence shown here is derived from an EMBL/GenBank/DDBJ whole genome shotgun (WGS) entry which is preliminary data.</text>
</comment>
<sequence length="704" mass="79070">MKCVLRRNVCTWLYSNMSSFHLMQEVSSLTILKRLKPVPDAVADDEVFADQLAHVQRAHLDADQLFGEPEFLESTASFCRLQLMSDPQADGGIACVKKACSMLPFDIQVSEKALWRAFAEEGAKRGSYFLEERSTTDTLVARSYGLHFKAGPSHANVLGKQTYRKYVTDDRVMIMWKWVVNPIEVDGTKFCGVRCHETGWIVLRGVNIGSTRTTSTLLQSYSKMTMELQDDITNQELQVGAITNFVVNLHDTDTEVYGKMVSGILVEEDWNLNGWIGLIPMATAFCGDVLFEEALALFADLNACDTKGGNAADLNAGGTKVGSDADELQPAKPKKKRIRRQKLELDYLRQLVGKLEQQMAELKERQRAPREEIIKAEAGAASIWKGIAERQQKERARAEEKNRRLRVSLEGQLKLASKLERLLRKRPREDEVAEVAEAAGAADCKRHKPVLETVMRPTEDEIFADQLAHLERAHLAIDELFGGPEFVDQSASFCDLHVMEEPNSDTGVAFVTKAKSLLPFDVHVTEKAFWRAFAEEGCKNTSYYQNERIATESLVARSYSLNFDAGSFKTSVRGKQTYRKYVDEDYVVIMWKSRTEPVKINGTKLSGLHCTQIGWIVLRGVDLASFESHTGTSGAMMSTSLQSYCKMTVELDDDITDQELQVGALTDFVVKSHDAIKDVCGKMIHEVLVEEDWNMNGWLNNIVL</sequence>
<accession>A0A9W6Y924</accession>
<reference evidence="2" key="1">
    <citation type="submission" date="2023-04" db="EMBL/GenBank/DDBJ databases">
        <title>Phytophthora fragariaefolia NBRC 109709.</title>
        <authorList>
            <person name="Ichikawa N."/>
            <person name="Sato H."/>
            <person name="Tonouchi N."/>
        </authorList>
    </citation>
    <scope>NUCLEOTIDE SEQUENCE</scope>
    <source>
        <strain evidence="2">NBRC 109709</strain>
    </source>
</reference>
<proteinExistence type="predicted"/>
<organism evidence="2 3">
    <name type="scientific">Phytophthora fragariaefolia</name>
    <dbReference type="NCBI Taxonomy" id="1490495"/>
    <lineage>
        <taxon>Eukaryota</taxon>
        <taxon>Sar</taxon>
        <taxon>Stramenopiles</taxon>
        <taxon>Oomycota</taxon>
        <taxon>Peronosporomycetes</taxon>
        <taxon>Peronosporales</taxon>
        <taxon>Peronosporaceae</taxon>
        <taxon>Phytophthora</taxon>
    </lineage>
</organism>
<dbReference type="PANTHER" id="PTHR35796">
    <property type="entry name" value="HYPOTHETICAL CYTOSOLIC PROTEIN"/>
    <property type="match status" value="1"/>
</dbReference>
<evidence type="ECO:0000313" key="2">
    <source>
        <dbReference type="EMBL" id="GMF55967.1"/>
    </source>
</evidence>
<dbReference type="OrthoDB" id="106293at2759"/>
<keyword evidence="1" id="KW-0175">Coiled coil</keyword>
<evidence type="ECO:0000256" key="1">
    <source>
        <dbReference type="SAM" id="Coils"/>
    </source>
</evidence>
<dbReference type="EMBL" id="BSXT01003881">
    <property type="protein sequence ID" value="GMF55967.1"/>
    <property type="molecule type" value="Genomic_DNA"/>
</dbReference>
<name>A0A9W6Y924_9STRA</name>